<dbReference type="GO" id="GO:0003676">
    <property type="term" value="F:nucleic acid binding"/>
    <property type="evidence" value="ECO:0007669"/>
    <property type="project" value="InterPro"/>
</dbReference>
<sequence length="294" mass="33627">MFDDIKNRIIKLSCICLSVFLLVSLVACGNSSDSSFERASVVRVIDGDTIHVMVSGKKYKLRMIGVDTPETVHPSKPVQFYGKEASDYTKKQLKDKTVYLQKDLSDTDKYGRLLRYVWLEKPSSDNPSQEEISRYMYNARLVINGYAYSYSYQPDTRYSQLFARLQHQAQENSVGLWDEDKLKAFNQTHPDSIDTRPLNGGKSIKDSNKNLTGKDAKKTYYPSENKSIDKDKLTDKTKSKESDQDSQKYIKANKKSKVYHLRGSKGYDSVSDKNAVYFDNEDDAIAAGYRKSKR</sequence>
<dbReference type="Gene3D" id="2.40.50.90">
    <property type="match status" value="1"/>
</dbReference>
<dbReference type="SUPFAM" id="SSF50199">
    <property type="entry name" value="Staphylococcal nuclease"/>
    <property type="match status" value="1"/>
</dbReference>
<evidence type="ECO:0000313" key="5">
    <source>
        <dbReference type="Proteomes" id="UP000003244"/>
    </source>
</evidence>
<gene>
    <name evidence="4" type="ORF">HMPREF0634_0903</name>
</gene>
<keyword evidence="5" id="KW-1185">Reference proteome</keyword>
<dbReference type="eggNOG" id="COG1525">
    <property type="taxonomic scope" value="Bacteria"/>
</dbReference>
<dbReference type="InterPro" id="IPR035437">
    <property type="entry name" value="SNase_OB-fold_sf"/>
</dbReference>
<dbReference type="RefSeq" id="WP_007790992.1">
    <property type="nucleotide sequence ID" value="NZ_ADGQ01000071.1"/>
</dbReference>
<dbReference type="PROSITE" id="PS01123">
    <property type="entry name" value="TNASE_1"/>
    <property type="match status" value="1"/>
</dbReference>
<dbReference type="AlphaFoldDB" id="E0E508"/>
<dbReference type="OrthoDB" id="4376109at2"/>
<comment type="caution">
    <text evidence="4">The sequence shown here is derived from an EMBL/GenBank/DDBJ whole genome shotgun (WGS) entry which is preliminary data.</text>
</comment>
<dbReference type="Pfam" id="PF00565">
    <property type="entry name" value="SNase"/>
    <property type="match status" value="1"/>
</dbReference>
<accession>E0E508</accession>
<reference evidence="4 5" key="1">
    <citation type="submission" date="2010-08" db="EMBL/GenBank/DDBJ databases">
        <authorList>
            <person name="Harkins D.M."/>
            <person name="Madupu R."/>
            <person name="Durkin A.S."/>
            <person name="Torralba M."/>
            <person name="Methe B."/>
            <person name="Sutton G.G."/>
            <person name="Nelson K.E."/>
        </authorList>
    </citation>
    <scope>NUCLEOTIDE SEQUENCE [LARGE SCALE GENOMIC DNA]</scope>
    <source>
        <strain evidence="4 5">DSM 17678</strain>
    </source>
</reference>
<dbReference type="GeneID" id="84801383"/>
<dbReference type="Proteomes" id="UP000003244">
    <property type="component" value="Unassembled WGS sequence"/>
</dbReference>
<dbReference type="InterPro" id="IPR002071">
    <property type="entry name" value="Thermonucl_AS"/>
</dbReference>
<feature type="domain" description="TNase-like" evidence="3">
    <location>
        <begin position="35"/>
        <end position="179"/>
    </location>
</feature>
<evidence type="ECO:0000256" key="1">
    <source>
        <dbReference type="SAM" id="MobiDB-lite"/>
    </source>
</evidence>
<organism evidence="4 5">
    <name type="scientific">Peptostreptococcus stomatis DSM 17678</name>
    <dbReference type="NCBI Taxonomy" id="596315"/>
    <lineage>
        <taxon>Bacteria</taxon>
        <taxon>Bacillati</taxon>
        <taxon>Bacillota</taxon>
        <taxon>Clostridia</taxon>
        <taxon>Peptostreptococcales</taxon>
        <taxon>Peptostreptococcaceae</taxon>
        <taxon>Peptostreptococcus</taxon>
    </lineage>
</organism>
<name>E0E508_9FIRM</name>
<dbReference type="Gene3D" id="3.40.10.10">
    <property type="entry name" value="DNA Methylphosphotriester Repair Domain"/>
    <property type="match status" value="1"/>
</dbReference>
<proteinExistence type="predicted"/>
<dbReference type="PROSITE" id="PS50830">
    <property type="entry name" value="TNASE_3"/>
    <property type="match status" value="1"/>
</dbReference>
<protein>
    <submittedName>
        <fullName evidence="4">Nuclease-like protein</fullName>
    </submittedName>
</protein>
<evidence type="ECO:0000313" key="4">
    <source>
        <dbReference type="EMBL" id="EFM64042.1"/>
    </source>
</evidence>
<feature type="chain" id="PRO_5038681720" evidence="2">
    <location>
        <begin position="30"/>
        <end position="294"/>
    </location>
</feature>
<evidence type="ECO:0000256" key="2">
    <source>
        <dbReference type="SAM" id="SignalP"/>
    </source>
</evidence>
<dbReference type="InterPro" id="IPR035451">
    <property type="entry name" value="Ada-like_dom_sf"/>
</dbReference>
<dbReference type="GO" id="GO:0004518">
    <property type="term" value="F:nuclease activity"/>
    <property type="evidence" value="ECO:0007669"/>
    <property type="project" value="InterPro"/>
</dbReference>
<dbReference type="InterPro" id="IPR016071">
    <property type="entry name" value="Staphylococal_nuclease_OB-fold"/>
</dbReference>
<dbReference type="PROSITE" id="PS51257">
    <property type="entry name" value="PROKAR_LIPOPROTEIN"/>
    <property type="match status" value="1"/>
</dbReference>
<evidence type="ECO:0000259" key="3">
    <source>
        <dbReference type="PROSITE" id="PS50830"/>
    </source>
</evidence>
<dbReference type="SUPFAM" id="SSF57884">
    <property type="entry name" value="Ada DNA repair protein, N-terminal domain (N-Ada 10)"/>
    <property type="match status" value="1"/>
</dbReference>
<keyword evidence="2" id="KW-0732">Signal</keyword>
<dbReference type="STRING" id="596315.HMPREF0634_0903"/>
<feature type="compositionally biased region" description="Basic and acidic residues" evidence="1">
    <location>
        <begin position="203"/>
        <end position="218"/>
    </location>
</feature>
<feature type="region of interest" description="Disordered" evidence="1">
    <location>
        <begin position="188"/>
        <end position="251"/>
    </location>
</feature>
<feature type="compositionally biased region" description="Basic and acidic residues" evidence="1">
    <location>
        <begin position="226"/>
        <end position="248"/>
    </location>
</feature>
<dbReference type="SMART" id="SM00318">
    <property type="entry name" value="SNc"/>
    <property type="match status" value="1"/>
</dbReference>
<dbReference type="EMBL" id="ADGQ01000071">
    <property type="protein sequence ID" value="EFM64042.1"/>
    <property type="molecule type" value="Genomic_DNA"/>
</dbReference>
<feature type="signal peptide" evidence="2">
    <location>
        <begin position="1"/>
        <end position="29"/>
    </location>
</feature>